<gene>
    <name evidence="2" type="ORF">Q4521_13480</name>
</gene>
<reference evidence="2" key="1">
    <citation type="submission" date="2023-07" db="EMBL/GenBank/DDBJ databases">
        <title>Genome content predicts the carbon catabolic preferences of heterotrophic bacteria.</title>
        <authorList>
            <person name="Gralka M."/>
        </authorList>
    </citation>
    <scope>NUCLEOTIDE SEQUENCE</scope>
    <source>
        <strain evidence="2">I3M17_2</strain>
    </source>
</reference>
<sequence>MKNNLPTEAGQSNSGQRQPPNTGHIDAINQVFALFQLNYHNQYFKAFSNDKDLNYIKRLWLDSLSRFEPEVLLKASRSVIENSEFLPTLKRMIQACEDAAQPDLPDAHQAFIEACQAPSPKAGFAWSHPIVYHAGKASDWFFLQNNPEHIAFPVFKANFNKLCERLLKGEELPAPQVKALPAETTTPLNKQENQVRLKQLRDTLKI</sequence>
<dbReference type="Pfam" id="PF06992">
    <property type="entry name" value="Phage_lambda_P"/>
    <property type="match status" value="1"/>
</dbReference>
<dbReference type="RefSeq" id="WP_303493146.1">
    <property type="nucleotide sequence ID" value="NZ_JAUOPB010000009.1"/>
</dbReference>
<name>A0AAW7X729_9GAMM</name>
<proteinExistence type="predicted"/>
<accession>A0AAW7X729</accession>
<feature type="compositionally biased region" description="Polar residues" evidence="1">
    <location>
        <begin position="1"/>
        <end position="21"/>
    </location>
</feature>
<evidence type="ECO:0000313" key="3">
    <source>
        <dbReference type="Proteomes" id="UP001169760"/>
    </source>
</evidence>
<protein>
    <submittedName>
        <fullName evidence="2">Replication protein P</fullName>
    </submittedName>
</protein>
<comment type="caution">
    <text evidence="2">The sequence shown here is derived from an EMBL/GenBank/DDBJ whole genome shotgun (WGS) entry which is preliminary data.</text>
</comment>
<dbReference type="AlphaFoldDB" id="A0AAW7X729"/>
<organism evidence="2 3">
    <name type="scientific">Saccharophagus degradans</name>
    <dbReference type="NCBI Taxonomy" id="86304"/>
    <lineage>
        <taxon>Bacteria</taxon>
        <taxon>Pseudomonadati</taxon>
        <taxon>Pseudomonadota</taxon>
        <taxon>Gammaproteobacteria</taxon>
        <taxon>Cellvibrionales</taxon>
        <taxon>Cellvibrionaceae</taxon>
        <taxon>Saccharophagus</taxon>
    </lineage>
</organism>
<dbReference type="Proteomes" id="UP001169760">
    <property type="component" value="Unassembled WGS sequence"/>
</dbReference>
<dbReference type="GO" id="GO:0006270">
    <property type="term" value="P:DNA replication initiation"/>
    <property type="evidence" value="ECO:0007669"/>
    <property type="project" value="InterPro"/>
</dbReference>
<evidence type="ECO:0000313" key="2">
    <source>
        <dbReference type="EMBL" id="MDO6423486.1"/>
    </source>
</evidence>
<dbReference type="InterPro" id="IPR009731">
    <property type="entry name" value="P-like"/>
</dbReference>
<dbReference type="EMBL" id="JAUOPB010000009">
    <property type="protein sequence ID" value="MDO6423486.1"/>
    <property type="molecule type" value="Genomic_DNA"/>
</dbReference>
<evidence type="ECO:0000256" key="1">
    <source>
        <dbReference type="SAM" id="MobiDB-lite"/>
    </source>
</evidence>
<feature type="region of interest" description="Disordered" evidence="1">
    <location>
        <begin position="1"/>
        <end position="23"/>
    </location>
</feature>